<keyword evidence="5" id="KW-1185">Reference proteome</keyword>
<dbReference type="Proteomes" id="UP000008549">
    <property type="component" value="Unassembled WGS sequence"/>
</dbReference>
<reference evidence="4 5" key="1">
    <citation type="journal article" date="2003" name="PLoS Biol.">
        <title>The genome sequence of Caenorhabditis briggsae: a platform for comparative genomics.</title>
        <authorList>
            <person name="Stein L.D."/>
            <person name="Bao Z."/>
            <person name="Blasiar D."/>
            <person name="Blumenthal T."/>
            <person name="Brent M.R."/>
            <person name="Chen N."/>
            <person name="Chinwalla A."/>
            <person name="Clarke L."/>
            <person name="Clee C."/>
            <person name="Coghlan A."/>
            <person name="Coulson A."/>
            <person name="D'Eustachio P."/>
            <person name="Fitch D.H."/>
            <person name="Fulton L.A."/>
            <person name="Fulton R.E."/>
            <person name="Griffiths-Jones S."/>
            <person name="Harris T.W."/>
            <person name="Hillier L.W."/>
            <person name="Kamath R."/>
            <person name="Kuwabara P.E."/>
            <person name="Mardis E.R."/>
            <person name="Marra M.A."/>
            <person name="Miner T.L."/>
            <person name="Minx P."/>
            <person name="Mullikin J.C."/>
            <person name="Plumb R.W."/>
            <person name="Rogers J."/>
            <person name="Schein J.E."/>
            <person name="Sohrmann M."/>
            <person name="Spieth J."/>
            <person name="Stajich J.E."/>
            <person name="Wei C."/>
            <person name="Willey D."/>
            <person name="Wilson R.K."/>
            <person name="Durbin R."/>
            <person name="Waterston R.H."/>
        </authorList>
    </citation>
    <scope>NUCLEOTIDE SEQUENCE [LARGE SCALE GENOMIC DNA]</scope>
    <source>
        <strain evidence="4 5">AF16</strain>
    </source>
</reference>
<dbReference type="KEGG" id="cbr:CBG_27015"/>
<dbReference type="HOGENOM" id="CLU_1798191_0_0_1"/>
<dbReference type="WormBase" id="CBG27015">
    <property type="protein sequence ID" value="CBP39825"/>
    <property type="gene ID" value="WBGene00088429"/>
</dbReference>
<feature type="chain" id="PRO_5002846503" evidence="2">
    <location>
        <begin position="23"/>
        <end position="145"/>
    </location>
</feature>
<dbReference type="EMBL" id="HE601197">
    <property type="protein sequence ID" value="CAR99251.1"/>
    <property type="molecule type" value="Genomic_DNA"/>
</dbReference>
<dbReference type="Gene3D" id="1.10.10.1940">
    <property type="match status" value="1"/>
</dbReference>
<comment type="caution">
    <text evidence="1">Lacks conserved residue(s) required for the propagation of feature annotation.</text>
</comment>
<dbReference type="InParanoid" id="B6IH71"/>
<dbReference type="GeneID" id="68918479"/>
<dbReference type="Pfam" id="PF01549">
    <property type="entry name" value="ShK"/>
    <property type="match status" value="2"/>
</dbReference>
<reference evidence="4 5" key="2">
    <citation type="journal article" date="2011" name="PLoS Genet.">
        <title>Caenorhabditis briggsae recombinant inbred line genotypes reveal inter-strain incompatibility and the evolution of recombination.</title>
        <authorList>
            <person name="Ross J.A."/>
            <person name="Koboldt D.C."/>
            <person name="Staisch J.E."/>
            <person name="Chamberlin H.M."/>
            <person name="Gupta B.P."/>
            <person name="Miller R.D."/>
            <person name="Baird S.E."/>
            <person name="Haag E.S."/>
        </authorList>
    </citation>
    <scope>NUCLEOTIDE SEQUENCE [LARGE SCALE GENOMIC DNA]</scope>
    <source>
        <strain evidence="4 5">AF16</strain>
    </source>
</reference>
<name>B6IH71_CAEBR</name>
<dbReference type="RefSeq" id="XP_045098815.1">
    <property type="nucleotide sequence ID" value="XM_045237365.1"/>
</dbReference>
<protein>
    <submittedName>
        <fullName evidence="4">Protein CBG27015</fullName>
    </submittedName>
</protein>
<organism evidence="4 5">
    <name type="scientific">Caenorhabditis briggsae</name>
    <dbReference type="NCBI Taxonomy" id="6238"/>
    <lineage>
        <taxon>Eukaryota</taxon>
        <taxon>Metazoa</taxon>
        <taxon>Ecdysozoa</taxon>
        <taxon>Nematoda</taxon>
        <taxon>Chromadorea</taxon>
        <taxon>Rhabditida</taxon>
        <taxon>Rhabditina</taxon>
        <taxon>Rhabditomorpha</taxon>
        <taxon>Rhabditoidea</taxon>
        <taxon>Rhabditidae</taxon>
        <taxon>Peloderinae</taxon>
        <taxon>Caenorhabditis</taxon>
    </lineage>
</organism>
<dbReference type="PANTHER" id="PTHR21724">
    <property type="entry name" value="SHKT DOMAIN-CONTAINING PROTEIN"/>
    <property type="match status" value="1"/>
</dbReference>
<evidence type="ECO:0000313" key="5">
    <source>
        <dbReference type="Proteomes" id="UP000008549"/>
    </source>
</evidence>
<gene>
    <name evidence="4 6" type="ORF">CBG27015</name>
    <name evidence="4" type="ORF">CBG_27015</name>
</gene>
<dbReference type="CTD" id="68918479"/>
<feature type="disulfide bond" evidence="1">
    <location>
        <begin position="110"/>
        <end position="144"/>
    </location>
</feature>
<dbReference type="eggNOG" id="ENOG502TFBT">
    <property type="taxonomic scope" value="Eukaryota"/>
</dbReference>
<evidence type="ECO:0000313" key="6">
    <source>
        <dbReference type="WormBase" id="CBG27015"/>
    </source>
</evidence>
<sequence>MNSFAACMLPILLLFSLNIVRGEVRFNSRCVDVSMTCKYHEKFCSKPTYAGLMFSICRFTCDWCQKSLNDVTYSNRRRFAEVPDDIREWLTVNPSSPRDVEGSTGIVPSCVDTSRSCSLTVSLCESASYQSIMAKKCKKTCGLCE</sequence>
<evidence type="ECO:0000256" key="1">
    <source>
        <dbReference type="PROSITE-ProRule" id="PRU01005"/>
    </source>
</evidence>
<evidence type="ECO:0000259" key="3">
    <source>
        <dbReference type="PROSITE" id="PS51670"/>
    </source>
</evidence>
<dbReference type="PROSITE" id="PS51670">
    <property type="entry name" value="SHKT"/>
    <property type="match status" value="1"/>
</dbReference>
<dbReference type="AlphaFoldDB" id="B6IH71"/>
<keyword evidence="2" id="KW-0732">Signal</keyword>
<dbReference type="PANTHER" id="PTHR21724:SF109">
    <property type="entry name" value="SHKT DOMAIN-CONTAINING PROTEIN"/>
    <property type="match status" value="1"/>
</dbReference>
<feature type="signal peptide" evidence="2">
    <location>
        <begin position="1"/>
        <end position="22"/>
    </location>
</feature>
<feature type="domain" description="ShKT" evidence="3">
    <location>
        <begin position="110"/>
        <end position="144"/>
    </location>
</feature>
<dbReference type="InterPro" id="IPR003582">
    <property type="entry name" value="ShKT_dom"/>
</dbReference>
<dbReference type="OMA" id="WCQKSLN"/>
<dbReference type="FunCoup" id="B6IH71">
    <property type="interactions" value="775"/>
</dbReference>
<dbReference type="SMART" id="SM00254">
    <property type="entry name" value="ShKT"/>
    <property type="match status" value="2"/>
</dbReference>
<accession>B6IH71</accession>
<evidence type="ECO:0000313" key="4">
    <source>
        <dbReference type="EMBL" id="CAR99251.1"/>
    </source>
</evidence>
<evidence type="ECO:0000256" key="2">
    <source>
        <dbReference type="SAM" id="SignalP"/>
    </source>
</evidence>
<keyword evidence="1" id="KW-1015">Disulfide bond</keyword>
<proteinExistence type="predicted"/>